<name>A0ABN7AS73_9HEMI</name>
<dbReference type="EMBL" id="AP028912">
    <property type="protein sequence ID" value="BES93232.1"/>
    <property type="molecule type" value="Genomic_DNA"/>
</dbReference>
<dbReference type="SUPFAM" id="SSF47565">
    <property type="entry name" value="Insect pheromone/odorant-binding proteins"/>
    <property type="match status" value="1"/>
</dbReference>
<feature type="signal peptide" evidence="2">
    <location>
        <begin position="1"/>
        <end position="18"/>
    </location>
</feature>
<dbReference type="Gene3D" id="1.10.238.20">
    <property type="entry name" value="Pheromone/general odorant binding protein domain"/>
    <property type="match status" value="1"/>
</dbReference>
<proteinExistence type="predicted"/>
<evidence type="ECO:0000256" key="1">
    <source>
        <dbReference type="ARBA" id="ARBA00022729"/>
    </source>
</evidence>
<dbReference type="InterPro" id="IPR036728">
    <property type="entry name" value="PBP_GOBP_sf"/>
</dbReference>
<evidence type="ECO:0000313" key="3">
    <source>
        <dbReference type="EMBL" id="BES93232.1"/>
    </source>
</evidence>
<feature type="chain" id="PRO_5045904867" evidence="2">
    <location>
        <begin position="19"/>
        <end position="154"/>
    </location>
</feature>
<dbReference type="CDD" id="cd23992">
    <property type="entry name" value="PBP_GOBP"/>
    <property type="match status" value="1"/>
</dbReference>
<dbReference type="Pfam" id="PF01395">
    <property type="entry name" value="PBP_GOBP"/>
    <property type="match status" value="1"/>
</dbReference>
<dbReference type="PANTHER" id="PTHR11857">
    <property type="entry name" value="ODORANT BINDING PROTEIN-RELATED"/>
    <property type="match status" value="1"/>
</dbReference>
<reference evidence="3 4" key="1">
    <citation type="submission" date="2023-09" db="EMBL/GenBank/DDBJ databases">
        <title>Nesidiocoris tenuis whole genome shotgun sequence.</title>
        <authorList>
            <person name="Shibata T."/>
            <person name="Shimoda M."/>
            <person name="Kobayashi T."/>
            <person name="Uehara T."/>
        </authorList>
    </citation>
    <scope>NUCLEOTIDE SEQUENCE [LARGE SCALE GENOMIC DNA]</scope>
    <source>
        <strain evidence="3 4">Japan</strain>
    </source>
</reference>
<sequence length="154" mass="17471">MTPVIILLAFIFCHNANGQELPPPPNDDSRKMEILKESFLRTAKQCSLIHSTTTVGIIALMMDENSVDQDGKCFLQCMLQRYKLLNDKGSLNRDKIKTFLSYIPESAFLKSVKTNLADCSKERGILPCETSYKLIRCFYTKARMQNAAARKVPM</sequence>
<keyword evidence="4" id="KW-1185">Reference proteome</keyword>
<dbReference type="SMART" id="SM00708">
    <property type="entry name" value="PhBP"/>
    <property type="match status" value="1"/>
</dbReference>
<accession>A0ABN7AS73</accession>
<protein>
    <submittedName>
        <fullName evidence="3">Uncharacterized protein</fullName>
    </submittedName>
</protein>
<organism evidence="3 4">
    <name type="scientific">Nesidiocoris tenuis</name>
    <dbReference type="NCBI Taxonomy" id="355587"/>
    <lineage>
        <taxon>Eukaryota</taxon>
        <taxon>Metazoa</taxon>
        <taxon>Ecdysozoa</taxon>
        <taxon>Arthropoda</taxon>
        <taxon>Hexapoda</taxon>
        <taxon>Insecta</taxon>
        <taxon>Pterygota</taxon>
        <taxon>Neoptera</taxon>
        <taxon>Paraneoptera</taxon>
        <taxon>Hemiptera</taxon>
        <taxon>Heteroptera</taxon>
        <taxon>Panheteroptera</taxon>
        <taxon>Cimicomorpha</taxon>
        <taxon>Miridae</taxon>
        <taxon>Dicyphina</taxon>
        <taxon>Nesidiocoris</taxon>
    </lineage>
</organism>
<evidence type="ECO:0000313" key="4">
    <source>
        <dbReference type="Proteomes" id="UP001307889"/>
    </source>
</evidence>
<evidence type="ECO:0000256" key="2">
    <source>
        <dbReference type="SAM" id="SignalP"/>
    </source>
</evidence>
<gene>
    <name evidence="3" type="ORF">NTJ_06042</name>
</gene>
<dbReference type="Proteomes" id="UP001307889">
    <property type="component" value="Chromosome 4"/>
</dbReference>
<dbReference type="InterPro" id="IPR006170">
    <property type="entry name" value="PBP/GOBP"/>
</dbReference>
<keyword evidence="1 2" id="KW-0732">Signal</keyword>